<keyword evidence="2" id="KW-1185">Reference proteome</keyword>
<proteinExistence type="predicted"/>
<dbReference type="AlphaFoldDB" id="A0A976IGN6"/>
<evidence type="ECO:0000313" key="2">
    <source>
        <dbReference type="Proteomes" id="UP000294530"/>
    </source>
</evidence>
<dbReference type="OrthoDB" id="103417at2759"/>
<accession>A0A976IGN6</accession>
<reference evidence="1 2" key="1">
    <citation type="journal article" date="2021" name="Genome Biol.">
        <title>AFLAP: assembly-free linkage analysis pipeline using k-mers from genome sequencing data.</title>
        <authorList>
            <person name="Fletcher K."/>
            <person name="Zhang L."/>
            <person name="Gil J."/>
            <person name="Han R."/>
            <person name="Cavanaugh K."/>
            <person name="Michelmore R."/>
        </authorList>
    </citation>
    <scope>NUCLEOTIDE SEQUENCE [LARGE SCALE GENOMIC DNA]</scope>
    <source>
        <strain evidence="1 2">SF5</strain>
    </source>
</reference>
<gene>
    <name evidence="1" type="ORF">CCR75_003511</name>
</gene>
<dbReference type="GeneID" id="94347276"/>
<dbReference type="RefSeq" id="XP_067820600.1">
    <property type="nucleotide sequence ID" value="XM_067961605.1"/>
</dbReference>
<dbReference type="KEGG" id="blac:94347276"/>
<dbReference type="Proteomes" id="UP000294530">
    <property type="component" value="Unassembled WGS sequence"/>
</dbReference>
<comment type="caution">
    <text evidence="1">The sequence shown here is derived from an EMBL/GenBank/DDBJ whole genome shotgun (WGS) entry which is preliminary data.</text>
</comment>
<sequence>MTIYSLGNNVDQLLEQLAPRVGPGDDGDDVPDNDIVGRTKVNEIIEYLEALRKDTLHSIDLWRIKLGPDPSTKIKPLRNAVPYRTESRQYSPVKVKFLVDDCKRLEEFNLVFGNNQSRWACAAVPSIAARMINAQPINARFQFLARRPT</sequence>
<dbReference type="EMBL" id="SHOA02000004">
    <property type="protein sequence ID" value="TDH71101.1"/>
    <property type="molecule type" value="Genomic_DNA"/>
</dbReference>
<name>A0A976IGN6_BRELC</name>
<protein>
    <submittedName>
        <fullName evidence="1">Uncharacterized protein</fullName>
    </submittedName>
</protein>
<evidence type="ECO:0000313" key="1">
    <source>
        <dbReference type="EMBL" id="TDH71101.1"/>
    </source>
</evidence>
<organism evidence="1 2">
    <name type="scientific">Bremia lactucae</name>
    <name type="common">Lettuce downy mildew</name>
    <dbReference type="NCBI Taxonomy" id="4779"/>
    <lineage>
        <taxon>Eukaryota</taxon>
        <taxon>Sar</taxon>
        <taxon>Stramenopiles</taxon>
        <taxon>Oomycota</taxon>
        <taxon>Peronosporomycetes</taxon>
        <taxon>Peronosporales</taxon>
        <taxon>Peronosporaceae</taxon>
        <taxon>Bremia</taxon>
    </lineage>
</organism>